<comment type="subcellular location">
    <subcellularLocation>
        <location evidence="4">Cytoplasm</location>
    </subcellularLocation>
</comment>
<reference evidence="6" key="1">
    <citation type="journal article" date="2019" name="Int. J. Syst. Evol. Microbiol.">
        <title>The Global Catalogue of Microorganisms (GCM) 10K type strain sequencing project: providing services to taxonomists for standard genome sequencing and annotation.</title>
        <authorList>
            <consortium name="The Broad Institute Genomics Platform"/>
            <consortium name="The Broad Institute Genome Sequencing Center for Infectious Disease"/>
            <person name="Wu L."/>
            <person name="Ma J."/>
        </authorList>
    </citation>
    <scope>NUCLEOTIDE SEQUENCE [LARGE SCALE GENOMIC DNA]</scope>
    <source>
        <strain evidence="6">KCTC 52473</strain>
    </source>
</reference>
<feature type="binding site" evidence="4">
    <location>
        <position position="170"/>
    </location>
    <ligand>
        <name>substrate</name>
    </ligand>
</feature>
<keyword evidence="4" id="KW-0670">Pyruvate</keyword>
<evidence type="ECO:0000313" key="5">
    <source>
        <dbReference type="EMBL" id="MFC3123092.1"/>
    </source>
</evidence>
<protein>
    <recommendedName>
        <fullName evidence="4">Probable chorismate pyruvate-lyase</fullName>
        <shortName evidence="4">CL</shortName>
        <shortName evidence="4">CPL</shortName>
        <ecNumber evidence="4">4.1.3.40</ecNumber>
    </recommendedName>
</protein>
<dbReference type="PANTHER" id="PTHR38683">
    <property type="entry name" value="CHORISMATE PYRUVATE-LYASE"/>
    <property type="match status" value="1"/>
</dbReference>
<dbReference type="Proteomes" id="UP001595478">
    <property type="component" value="Unassembled WGS sequence"/>
</dbReference>
<feature type="binding site" evidence="4">
    <location>
        <position position="117"/>
    </location>
    <ligand>
        <name>substrate</name>
    </ligand>
</feature>
<accession>A0ABV7FRW3</accession>
<dbReference type="InterPro" id="IPR007440">
    <property type="entry name" value="Chorismate--pyruvate_lyase"/>
</dbReference>
<comment type="caution">
    <text evidence="4">Lacks conserved residue(s) required for the propagation of feature annotation.</text>
</comment>
<evidence type="ECO:0000256" key="1">
    <source>
        <dbReference type="ARBA" id="ARBA00022490"/>
    </source>
</evidence>
<dbReference type="SUPFAM" id="SSF64288">
    <property type="entry name" value="Chorismate lyase-like"/>
    <property type="match status" value="1"/>
</dbReference>
<dbReference type="EMBL" id="JBHRSW010000047">
    <property type="protein sequence ID" value="MFC3123092.1"/>
    <property type="molecule type" value="Genomic_DNA"/>
</dbReference>
<comment type="caution">
    <text evidence="5">The sequence shown here is derived from an EMBL/GenBank/DDBJ whole genome shotgun (WGS) entry which is preliminary data.</text>
</comment>
<gene>
    <name evidence="4" type="primary">ubiC</name>
    <name evidence="5" type="ORF">ACFOHL_15830</name>
</gene>
<evidence type="ECO:0000313" key="6">
    <source>
        <dbReference type="Proteomes" id="UP001595478"/>
    </source>
</evidence>
<evidence type="ECO:0000256" key="2">
    <source>
        <dbReference type="ARBA" id="ARBA00022688"/>
    </source>
</evidence>
<comment type="pathway">
    <text evidence="4">Cofactor biosynthesis; ubiquinone biosynthesis.</text>
</comment>
<organism evidence="5 6">
    <name type="scientific">Agaribacter flavus</name>
    <dbReference type="NCBI Taxonomy" id="1902781"/>
    <lineage>
        <taxon>Bacteria</taxon>
        <taxon>Pseudomonadati</taxon>
        <taxon>Pseudomonadota</taxon>
        <taxon>Gammaproteobacteria</taxon>
        <taxon>Alteromonadales</taxon>
        <taxon>Alteromonadaceae</taxon>
        <taxon>Agaribacter</taxon>
    </lineage>
</organism>
<comment type="catalytic activity">
    <reaction evidence="4">
        <text>chorismate = 4-hydroxybenzoate + pyruvate</text>
        <dbReference type="Rhea" id="RHEA:16505"/>
        <dbReference type="ChEBI" id="CHEBI:15361"/>
        <dbReference type="ChEBI" id="CHEBI:17879"/>
        <dbReference type="ChEBI" id="CHEBI:29748"/>
        <dbReference type="EC" id="4.1.3.40"/>
    </reaction>
</comment>
<keyword evidence="6" id="KW-1185">Reference proteome</keyword>
<dbReference type="RefSeq" id="WP_376921213.1">
    <property type="nucleotide sequence ID" value="NZ_JBHRSW010000047.1"/>
</dbReference>
<sequence>MLLNTLFPFGMSVGWLKASNFQFDNEQLKHWILHTGSLTERLEALTSAFSVELLGQGHAPLDSSEQKILKLELCNSEQWQVREVILHGDGQPWVFARSVIPSLLCDTSLANLGNNPLGKRIFNDEKFKRSDFEVGSVNTHPFTKRQMEANTLLARRSLFGFEGQSVLVAEAFLPDCPCYLRDKD</sequence>
<keyword evidence="2 4" id="KW-0831">Ubiquinone biosynthesis</keyword>
<dbReference type="PANTHER" id="PTHR38683:SF1">
    <property type="entry name" value="CHORISMATE PYRUVATE-LYASE"/>
    <property type="match status" value="1"/>
</dbReference>
<dbReference type="GO" id="GO:0016829">
    <property type="term" value="F:lyase activity"/>
    <property type="evidence" value="ECO:0007669"/>
    <property type="project" value="UniProtKB-KW"/>
</dbReference>
<keyword evidence="1 4" id="KW-0963">Cytoplasm</keyword>
<evidence type="ECO:0000256" key="4">
    <source>
        <dbReference type="HAMAP-Rule" id="MF_01632"/>
    </source>
</evidence>
<dbReference type="HAMAP" id="MF_01632">
    <property type="entry name" value="UbiC"/>
    <property type="match status" value="1"/>
</dbReference>
<dbReference type="Gene3D" id="3.40.1410.10">
    <property type="entry name" value="Chorismate lyase-like"/>
    <property type="match status" value="1"/>
</dbReference>
<comment type="similarity">
    <text evidence="4">Belongs to the UbiC family.</text>
</comment>
<feature type="binding site" evidence="4">
    <location>
        <position position="82"/>
    </location>
    <ligand>
        <name>substrate</name>
    </ligand>
</feature>
<dbReference type="Pfam" id="PF04345">
    <property type="entry name" value="Chor_lyase"/>
    <property type="match status" value="1"/>
</dbReference>
<comment type="function">
    <text evidence="4">Removes the pyruvyl group from chorismate, with concomitant aromatization of the ring, to provide 4-hydroxybenzoate (4HB) for the ubiquinone pathway.</text>
</comment>
<keyword evidence="3 4" id="KW-0456">Lyase</keyword>
<dbReference type="EC" id="4.1.3.40" evidence="4"/>
<name>A0ABV7FRW3_9ALTE</name>
<dbReference type="InterPro" id="IPR028978">
    <property type="entry name" value="Chorismate_lyase_/UTRA_dom_sf"/>
</dbReference>
<proteinExistence type="inferred from homology"/>
<evidence type="ECO:0000256" key="3">
    <source>
        <dbReference type="ARBA" id="ARBA00023239"/>
    </source>
</evidence>